<feature type="domain" description="Pseudouridine synthase I TruA alpha/beta" evidence="8">
    <location>
        <begin position="10"/>
        <end position="104"/>
    </location>
</feature>
<dbReference type="NCBIfam" id="TIGR00071">
    <property type="entry name" value="hisT_truA"/>
    <property type="match status" value="1"/>
</dbReference>
<feature type="binding site" evidence="4 6">
    <location>
        <position position="111"/>
    </location>
    <ligand>
        <name>substrate</name>
    </ligand>
</feature>
<dbReference type="GO" id="GO:0160147">
    <property type="term" value="F:tRNA pseudouridine(38-40) synthase activity"/>
    <property type="evidence" value="ECO:0007669"/>
    <property type="project" value="UniProtKB-EC"/>
</dbReference>
<gene>
    <name evidence="4 9" type="primary">truA</name>
    <name evidence="9" type="ORF">PIL02S_00918</name>
</gene>
<comment type="caution">
    <text evidence="9">The sequence shown here is derived from an EMBL/GenBank/DDBJ whole genome shotgun (WGS) entry which is preliminary data.</text>
</comment>
<dbReference type="InterPro" id="IPR020097">
    <property type="entry name" value="PsdUridine_synth_TruA_a/b_dom"/>
</dbReference>
<dbReference type="InterPro" id="IPR020094">
    <property type="entry name" value="TruA/RsuA/RluB/E/F_N"/>
</dbReference>
<dbReference type="InterPro" id="IPR020103">
    <property type="entry name" value="PsdUridine_synth_cat_dom_sf"/>
</dbReference>
<dbReference type="PIRSF" id="PIRSF001430">
    <property type="entry name" value="tRNA_psdUrid_synth"/>
    <property type="match status" value="1"/>
</dbReference>
<dbReference type="InterPro" id="IPR020095">
    <property type="entry name" value="PsdUridine_synth_TruA_C"/>
</dbReference>
<evidence type="ECO:0000256" key="6">
    <source>
        <dbReference type="PIRSR" id="PIRSR001430-2"/>
    </source>
</evidence>
<dbReference type="HAMAP" id="MF_00171">
    <property type="entry name" value="TruA"/>
    <property type="match status" value="1"/>
</dbReference>
<dbReference type="Pfam" id="PF01416">
    <property type="entry name" value="PseudoU_synth_1"/>
    <property type="match status" value="2"/>
</dbReference>
<dbReference type="PANTHER" id="PTHR11142:SF0">
    <property type="entry name" value="TRNA PSEUDOURIDINE SYNTHASE-LIKE 1"/>
    <property type="match status" value="1"/>
</dbReference>
<comment type="caution">
    <text evidence="4">Lacks conserved residue(s) required for the propagation of feature annotation.</text>
</comment>
<organism evidence="9 10">
    <name type="scientific">Paenibacillus illinoisensis</name>
    <dbReference type="NCBI Taxonomy" id="59845"/>
    <lineage>
        <taxon>Bacteria</taxon>
        <taxon>Bacillati</taxon>
        <taxon>Bacillota</taxon>
        <taxon>Bacilli</taxon>
        <taxon>Bacillales</taxon>
        <taxon>Paenibacillaceae</taxon>
        <taxon>Paenibacillus</taxon>
    </lineage>
</organism>
<comment type="catalytic activity">
    <reaction evidence="4 7">
        <text>uridine(38/39/40) in tRNA = pseudouridine(38/39/40) in tRNA</text>
        <dbReference type="Rhea" id="RHEA:22376"/>
        <dbReference type="Rhea" id="RHEA-COMP:10085"/>
        <dbReference type="Rhea" id="RHEA-COMP:10087"/>
        <dbReference type="ChEBI" id="CHEBI:65314"/>
        <dbReference type="ChEBI" id="CHEBI:65315"/>
        <dbReference type="EC" id="5.4.99.12"/>
    </reaction>
</comment>
<dbReference type="Proteomes" id="UP000247459">
    <property type="component" value="Unassembled WGS sequence"/>
</dbReference>
<dbReference type="FunFam" id="3.30.70.580:FF:000001">
    <property type="entry name" value="tRNA pseudouridine synthase A"/>
    <property type="match status" value="1"/>
</dbReference>
<keyword evidence="3 4" id="KW-0413">Isomerase</keyword>
<dbReference type="Gene3D" id="3.30.70.580">
    <property type="entry name" value="Pseudouridine synthase I, catalytic domain, N-terminal subdomain"/>
    <property type="match status" value="1"/>
</dbReference>
<keyword evidence="2 4" id="KW-0819">tRNA processing</keyword>
<dbReference type="SUPFAM" id="SSF55120">
    <property type="entry name" value="Pseudouridine synthase"/>
    <property type="match status" value="1"/>
</dbReference>
<dbReference type="PANTHER" id="PTHR11142">
    <property type="entry name" value="PSEUDOURIDYLATE SYNTHASE"/>
    <property type="match status" value="1"/>
</dbReference>
<evidence type="ECO:0000313" key="10">
    <source>
        <dbReference type="Proteomes" id="UP000247459"/>
    </source>
</evidence>
<evidence type="ECO:0000259" key="8">
    <source>
        <dbReference type="Pfam" id="PF01416"/>
    </source>
</evidence>
<feature type="active site" description="Nucleophile" evidence="4 5">
    <location>
        <position position="53"/>
    </location>
</feature>
<evidence type="ECO:0000256" key="3">
    <source>
        <dbReference type="ARBA" id="ARBA00023235"/>
    </source>
</evidence>
<evidence type="ECO:0000256" key="5">
    <source>
        <dbReference type="PIRSR" id="PIRSR001430-1"/>
    </source>
</evidence>
<feature type="domain" description="Pseudouridine synthase I TruA alpha/beta" evidence="8">
    <location>
        <begin position="146"/>
        <end position="255"/>
    </location>
</feature>
<evidence type="ECO:0000256" key="4">
    <source>
        <dbReference type="HAMAP-Rule" id="MF_00171"/>
    </source>
</evidence>
<dbReference type="EMBL" id="PRLG01000007">
    <property type="protein sequence ID" value="PYY30670.1"/>
    <property type="molecule type" value="Genomic_DNA"/>
</dbReference>
<dbReference type="CDD" id="cd02570">
    <property type="entry name" value="PseudoU_synth_EcTruA"/>
    <property type="match status" value="1"/>
</dbReference>
<reference evidence="9 10" key="1">
    <citation type="submission" date="2018-01" db="EMBL/GenBank/DDBJ databases">
        <title>Genome sequence of the PGP bacterium Paenibacillus illinoisensis E3.</title>
        <authorList>
            <person name="Rolli E."/>
            <person name="Marasco R."/>
            <person name="Bessem C."/>
            <person name="Michoud G."/>
            <person name="Gaiarsa S."/>
            <person name="Borin S."/>
            <person name="Daffonchio D."/>
        </authorList>
    </citation>
    <scope>NUCLEOTIDE SEQUENCE [LARGE SCALE GENOMIC DNA]</scope>
    <source>
        <strain evidence="9 10">E3</strain>
    </source>
</reference>
<evidence type="ECO:0000256" key="1">
    <source>
        <dbReference type="ARBA" id="ARBA00009375"/>
    </source>
</evidence>
<comment type="function">
    <text evidence="4">Formation of pseudouridine at positions 38, 39 and 40 in the anticodon stem and loop of transfer RNAs.</text>
</comment>
<comment type="subunit">
    <text evidence="4">Homodimer.</text>
</comment>
<protein>
    <recommendedName>
        <fullName evidence="4">tRNA pseudouridine synthase A</fullName>
        <ecNumber evidence="4">5.4.99.12</ecNumber>
    </recommendedName>
    <alternativeName>
        <fullName evidence="4">tRNA pseudouridine(38-40) synthase</fullName>
    </alternativeName>
    <alternativeName>
        <fullName evidence="4">tRNA pseudouridylate synthase I</fullName>
    </alternativeName>
    <alternativeName>
        <fullName evidence="4">tRNA-uridine isomerase I</fullName>
    </alternativeName>
</protein>
<comment type="similarity">
    <text evidence="1 4 7">Belongs to the tRNA pseudouridine synthase TruA family.</text>
</comment>
<evidence type="ECO:0000313" key="9">
    <source>
        <dbReference type="EMBL" id="PYY30670.1"/>
    </source>
</evidence>
<evidence type="ECO:0000256" key="7">
    <source>
        <dbReference type="RuleBase" id="RU003792"/>
    </source>
</evidence>
<dbReference type="GO" id="GO:0031119">
    <property type="term" value="P:tRNA pseudouridine synthesis"/>
    <property type="evidence" value="ECO:0007669"/>
    <property type="project" value="UniProtKB-UniRule"/>
</dbReference>
<dbReference type="InterPro" id="IPR001406">
    <property type="entry name" value="PsdUridine_synth_TruA"/>
</dbReference>
<proteinExistence type="inferred from homology"/>
<dbReference type="GO" id="GO:0003723">
    <property type="term" value="F:RNA binding"/>
    <property type="evidence" value="ECO:0007669"/>
    <property type="project" value="InterPro"/>
</dbReference>
<dbReference type="AlphaFoldDB" id="A0A2W0CD22"/>
<dbReference type="Gene3D" id="3.30.70.660">
    <property type="entry name" value="Pseudouridine synthase I, catalytic domain, C-terminal subdomain"/>
    <property type="match status" value="1"/>
</dbReference>
<accession>A0A2W0CD22</accession>
<sequence length="258" mass="29260">MMRNLCMTLAYDGTAYYGFQVQPGGNTIQDHLEDAIRALTGETVKITGSGRTDAGVHARRQIFNFATESQIPIERWCIALNSRLPSDIVVIDAIEVSLEFHSRYAAKTKTYRYTINANQFPDVFNRRLQYHHHARLDITAMQEGLRHFIGTYDFTSFASRKSQKDNHIRSVYDAWIEVDRSMCRDHPRDQGVIHIYVSGNGFLQHMVRIIVGTLLEIGEGKRKASDVPNMIAACNRSAAGPTAVSCGLMLWDLEYKKD</sequence>
<name>A0A2W0CD22_9BACL</name>
<evidence type="ECO:0000256" key="2">
    <source>
        <dbReference type="ARBA" id="ARBA00022694"/>
    </source>
</evidence>
<dbReference type="EC" id="5.4.99.12" evidence="4"/>